<dbReference type="AlphaFoldDB" id="A0AAD9J5K8"/>
<evidence type="ECO:0000313" key="2">
    <source>
        <dbReference type="Proteomes" id="UP001208570"/>
    </source>
</evidence>
<dbReference type="Proteomes" id="UP001208570">
    <property type="component" value="Unassembled WGS sequence"/>
</dbReference>
<evidence type="ECO:0000313" key="1">
    <source>
        <dbReference type="EMBL" id="KAK2146075.1"/>
    </source>
</evidence>
<protein>
    <submittedName>
        <fullName evidence="1">Uncharacterized protein</fullName>
    </submittedName>
</protein>
<comment type="caution">
    <text evidence="1">The sequence shown here is derived from an EMBL/GenBank/DDBJ whole genome shotgun (WGS) entry which is preliminary data.</text>
</comment>
<proteinExistence type="predicted"/>
<keyword evidence="2" id="KW-1185">Reference proteome</keyword>
<name>A0AAD9J5K8_9ANNE</name>
<dbReference type="EMBL" id="JAODUP010000634">
    <property type="protein sequence ID" value="KAK2146075.1"/>
    <property type="molecule type" value="Genomic_DNA"/>
</dbReference>
<gene>
    <name evidence="1" type="ORF">LSH36_633g01006</name>
</gene>
<accession>A0AAD9J5K8</accession>
<organism evidence="1 2">
    <name type="scientific">Paralvinella palmiformis</name>
    <dbReference type="NCBI Taxonomy" id="53620"/>
    <lineage>
        <taxon>Eukaryota</taxon>
        <taxon>Metazoa</taxon>
        <taxon>Spiralia</taxon>
        <taxon>Lophotrochozoa</taxon>
        <taxon>Annelida</taxon>
        <taxon>Polychaeta</taxon>
        <taxon>Sedentaria</taxon>
        <taxon>Canalipalpata</taxon>
        <taxon>Terebellida</taxon>
        <taxon>Terebelliformia</taxon>
        <taxon>Alvinellidae</taxon>
        <taxon>Paralvinella</taxon>
    </lineage>
</organism>
<sequence length="101" mass="12091">MQSLLEYNTVSIQGNISKTTITMHTKYMKRELWLRMGQLISSIIKAKLLKKKLSKSTEPNIIKYKTFNNIYNTTRRQLEIRYYDYVFNSNNHIIKQTLIEL</sequence>
<reference evidence="1" key="1">
    <citation type="journal article" date="2023" name="Mol. Biol. Evol.">
        <title>Third-Generation Sequencing Reveals the Adaptive Role of the Epigenome in Three Deep-Sea Polychaetes.</title>
        <authorList>
            <person name="Perez M."/>
            <person name="Aroh O."/>
            <person name="Sun Y."/>
            <person name="Lan Y."/>
            <person name="Juniper S.K."/>
            <person name="Young C.R."/>
            <person name="Angers B."/>
            <person name="Qian P.Y."/>
        </authorList>
    </citation>
    <scope>NUCLEOTIDE SEQUENCE</scope>
    <source>
        <strain evidence="1">P08H-3</strain>
    </source>
</reference>